<dbReference type="Proteomes" id="UP000760860">
    <property type="component" value="Unassembled WGS sequence"/>
</dbReference>
<dbReference type="EMBL" id="RCMI01000229">
    <property type="protein sequence ID" value="KAG2924236.1"/>
    <property type="molecule type" value="Genomic_DNA"/>
</dbReference>
<gene>
    <name evidence="4" type="ORF">JG687_00011844</name>
    <name evidence="5" type="ORF">PC110_g11151</name>
    <name evidence="2" type="ORF">PC115_g8719</name>
    <name evidence="3" type="ORF">PC129_g8792</name>
</gene>
<reference evidence="5 6" key="1">
    <citation type="submission" date="2018-01" db="EMBL/GenBank/DDBJ databases">
        <title>Draft genome of the strawberry crown rot pathogen Phytophthora cactorum.</title>
        <authorList>
            <person name="Armitage A.D."/>
            <person name="Lysoe E."/>
            <person name="Nellist C.F."/>
            <person name="Harrison R.J."/>
            <person name="Brurberg M.B."/>
        </authorList>
    </citation>
    <scope>NUCLEOTIDE SEQUENCE [LARGE SCALE GENOMIC DNA]</scope>
    <source>
        <strain evidence="5 6">10300</strain>
    </source>
</reference>
<evidence type="ECO:0000313" key="5">
    <source>
        <dbReference type="EMBL" id="RAW32510.1"/>
    </source>
</evidence>
<evidence type="ECO:0000313" key="2">
    <source>
        <dbReference type="EMBL" id="KAG2924236.1"/>
    </source>
</evidence>
<evidence type="ECO:0000256" key="1">
    <source>
        <dbReference type="SAM" id="SignalP"/>
    </source>
</evidence>
<evidence type="ECO:0000313" key="4">
    <source>
        <dbReference type="EMBL" id="KAG6954393.1"/>
    </source>
</evidence>
<evidence type="ECO:0000313" key="3">
    <source>
        <dbReference type="EMBL" id="KAG3220458.1"/>
    </source>
</evidence>
<name>A0A329S7J4_9STRA</name>
<reference evidence="4" key="3">
    <citation type="submission" date="2021-01" db="EMBL/GenBank/DDBJ databases">
        <title>Phytophthora aleatoria, a newly-described species from Pinus radiata is distinct from Phytophthora cactorum isolates based on comparative genomics.</title>
        <authorList>
            <person name="Mcdougal R."/>
            <person name="Panda P."/>
            <person name="Williams N."/>
            <person name="Studholme D.J."/>
        </authorList>
    </citation>
    <scope>NUCLEOTIDE SEQUENCE</scope>
    <source>
        <strain evidence="4">NZFS 3830</strain>
    </source>
</reference>
<dbReference type="EMBL" id="JAENGZ010000749">
    <property type="protein sequence ID" value="KAG6954393.1"/>
    <property type="molecule type" value="Genomic_DNA"/>
</dbReference>
<dbReference type="Proteomes" id="UP000251314">
    <property type="component" value="Unassembled WGS sequence"/>
</dbReference>
<dbReference type="EMBL" id="RCMV01000263">
    <property type="protein sequence ID" value="KAG3220458.1"/>
    <property type="molecule type" value="Genomic_DNA"/>
</dbReference>
<dbReference type="OrthoDB" id="10275136at2759"/>
<dbReference type="AlphaFoldDB" id="A0A329S7J4"/>
<keyword evidence="6" id="KW-1185">Reference proteome</keyword>
<dbReference type="Proteomes" id="UP000688947">
    <property type="component" value="Unassembled WGS sequence"/>
</dbReference>
<accession>A0A329S7J4</accession>
<dbReference type="Proteomes" id="UP000774804">
    <property type="component" value="Unassembled WGS sequence"/>
</dbReference>
<feature type="chain" id="PRO_5040067868" evidence="1">
    <location>
        <begin position="22"/>
        <end position="62"/>
    </location>
</feature>
<feature type="signal peptide" evidence="1">
    <location>
        <begin position="1"/>
        <end position="21"/>
    </location>
</feature>
<protein>
    <submittedName>
        <fullName evidence="5">Uncharacterized protein</fullName>
    </submittedName>
</protein>
<reference evidence="3" key="2">
    <citation type="submission" date="2018-05" db="EMBL/GenBank/DDBJ databases">
        <title>Effector identification in a new, highly contiguous assembly of the strawberry crown rot pathogen Phytophthora cactorum.</title>
        <authorList>
            <person name="Armitage A.D."/>
            <person name="Nellist C.F."/>
            <person name="Bates H."/>
            <person name="Vickerstaff R.J."/>
            <person name="Harrison R.J."/>
        </authorList>
    </citation>
    <scope>NUCLEOTIDE SEQUENCE</scope>
    <source>
        <strain evidence="2">4032</strain>
        <strain evidence="3">P421</strain>
    </source>
</reference>
<dbReference type="VEuPathDB" id="FungiDB:PC110_g11151"/>
<dbReference type="EMBL" id="MJFZ01000274">
    <property type="protein sequence ID" value="RAW32510.1"/>
    <property type="molecule type" value="Genomic_DNA"/>
</dbReference>
<keyword evidence="1" id="KW-0732">Signal</keyword>
<proteinExistence type="predicted"/>
<sequence>MSTRTLALVHFLLNLTGMNLALNNQTWNAELSVRPRTALIKATNSTVRYSTYMLSQPDDHDD</sequence>
<organism evidence="5 6">
    <name type="scientific">Phytophthora cactorum</name>
    <dbReference type="NCBI Taxonomy" id="29920"/>
    <lineage>
        <taxon>Eukaryota</taxon>
        <taxon>Sar</taxon>
        <taxon>Stramenopiles</taxon>
        <taxon>Oomycota</taxon>
        <taxon>Peronosporomycetes</taxon>
        <taxon>Peronosporales</taxon>
        <taxon>Peronosporaceae</taxon>
        <taxon>Phytophthora</taxon>
    </lineage>
</organism>
<comment type="caution">
    <text evidence="5">The sequence shown here is derived from an EMBL/GenBank/DDBJ whole genome shotgun (WGS) entry which is preliminary data.</text>
</comment>
<evidence type="ECO:0000313" key="6">
    <source>
        <dbReference type="Proteomes" id="UP000251314"/>
    </source>
</evidence>